<dbReference type="PANTHER" id="PTHR43707:SF1">
    <property type="entry name" value="HISTIDINE--TRNA LIGASE, MITOCHONDRIAL-RELATED"/>
    <property type="match status" value="1"/>
</dbReference>
<dbReference type="InterPro" id="IPR045864">
    <property type="entry name" value="aa-tRNA-synth_II/BPL/LPL"/>
</dbReference>
<dbReference type="GO" id="GO:0005737">
    <property type="term" value="C:cytoplasm"/>
    <property type="evidence" value="ECO:0007669"/>
    <property type="project" value="InterPro"/>
</dbReference>
<dbReference type="STRING" id="1123272.SAMN02745824_0383"/>
<protein>
    <submittedName>
        <fullName evidence="3">ATP phosphoribosyltransferase regulatory subunit</fullName>
    </submittedName>
</protein>
<dbReference type="InterPro" id="IPR004516">
    <property type="entry name" value="HisRS/HisZ"/>
</dbReference>
<keyword evidence="3" id="KW-0328">Glycosyltransferase</keyword>
<dbReference type="SUPFAM" id="SSF55681">
    <property type="entry name" value="Class II aaRS and biotin synthetases"/>
    <property type="match status" value="1"/>
</dbReference>
<dbReference type="GO" id="GO:0004821">
    <property type="term" value="F:histidine-tRNA ligase activity"/>
    <property type="evidence" value="ECO:0007669"/>
    <property type="project" value="TreeGrafter"/>
</dbReference>
<dbReference type="PANTHER" id="PTHR43707">
    <property type="entry name" value="HISTIDYL-TRNA SYNTHETASE"/>
    <property type="match status" value="1"/>
</dbReference>
<keyword evidence="3" id="KW-0808">Transferase</keyword>
<evidence type="ECO:0000256" key="1">
    <source>
        <dbReference type="PIRSR" id="PIRSR001549-1"/>
    </source>
</evidence>
<feature type="binding site" evidence="1">
    <location>
        <position position="130"/>
    </location>
    <ligand>
        <name>L-histidine</name>
        <dbReference type="ChEBI" id="CHEBI:57595"/>
    </ligand>
</feature>
<dbReference type="Proteomes" id="UP000185192">
    <property type="component" value="Unassembled WGS sequence"/>
</dbReference>
<evidence type="ECO:0000313" key="4">
    <source>
        <dbReference type="Proteomes" id="UP000185192"/>
    </source>
</evidence>
<proteinExistence type="predicted"/>
<evidence type="ECO:0000259" key="2">
    <source>
        <dbReference type="Pfam" id="PF13393"/>
    </source>
</evidence>
<reference evidence="4" key="1">
    <citation type="submission" date="2016-11" db="EMBL/GenBank/DDBJ databases">
        <authorList>
            <person name="Varghese N."/>
            <person name="Submissions S."/>
        </authorList>
    </citation>
    <scope>NUCLEOTIDE SEQUENCE [LARGE SCALE GENOMIC DNA]</scope>
    <source>
        <strain evidence="4">DSM 22363</strain>
    </source>
</reference>
<dbReference type="GO" id="GO:0006427">
    <property type="term" value="P:histidyl-tRNA aminoacylation"/>
    <property type="evidence" value="ECO:0007669"/>
    <property type="project" value="TreeGrafter"/>
</dbReference>
<feature type="binding site" evidence="1">
    <location>
        <begin position="82"/>
        <end position="84"/>
    </location>
    <ligand>
        <name>L-histidine</name>
        <dbReference type="ChEBI" id="CHEBI:57595"/>
    </ligand>
</feature>
<feature type="binding site" evidence="1">
    <location>
        <position position="126"/>
    </location>
    <ligand>
        <name>L-histidine</name>
        <dbReference type="ChEBI" id="CHEBI:57595"/>
    </ligand>
</feature>
<dbReference type="AlphaFoldDB" id="A0A1N6CMX1"/>
<dbReference type="EMBL" id="FSQW01000001">
    <property type="protein sequence ID" value="SIN59846.1"/>
    <property type="molecule type" value="Genomic_DNA"/>
</dbReference>
<gene>
    <name evidence="3" type="ORF">SAMN02745824_0383</name>
</gene>
<sequence>MQKRSNLLPEGFHDALPPHAEAASRMERDILDTLASHGYARVSPPLAEYEDVLTSRMTGSSKSDLMRLVDPISQRTLALRPDVTMQIGRIASTSMADVPRPLRLSYSGTVLKLRSGQLRPERSRLQIGAELIGVDSVAAASEVVSVAIEALERAGLTGITMDFTMPDLIDILSGGPLPLSSAQAKEVRRELDMKDAGGLAELGATGYLPLIEATGPFDDAMAKMRAFDTDALLSSRLDGIAAIADTIRDKADLTLDPTERHGFEYQNWFGFTLFADGFVGAMGRGGSYEIARPDGSTEPAVGFSLYPGPLVGTGSSGGKDRKTLFLPLGHDRDRAAALRAEGWRTVAALTEADSAQILGCSHILNGSEPTET</sequence>
<dbReference type="Pfam" id="PF13393">
    <property type="entry name" value="tRNA-synt_His"/>
    <property type="match status" value="1"/>
</dbReference>
<keyword evidence="4" id="KW-1185">Reference proteome</keyword>
<dbReference type="RefSeq" id="WP_074203465.1">
    <property type="nucleotide sequence ID" value="NZ_FSQW01000001.1"/>
</dbReference>
<dbReference type="InterPro" id="IPR041715">
    <property type="entry name" value="HisRS-like_core"/>
</dbReference>
<dbReference type="GO" id="GO:0016757">
    <property type="term" value="F:glycosyltransferase activity"/>
    <property type="evidence" value="ECO:0007669"/>
    <property type="project" value="UniProtKB-KW"/>
</dbReference>
<dbReference type="OrthoDB" id="9769617at2"/>
<organism evidence="3 4">
    <name type="scientific">Parasphingorhabdus marina DSM 22363</name>
    <dbReference type="NCBI Taxonomy" id="1123272"/>
    <lineage>
        <taxon>Bacteria</taxon>
        <taxon>Pseudomonadati</taxon>
        <taxon>Pseudomonadota</taxon>
        <taxon>Alphaproteobacteria</taxon>
        <taxon>Sphingomonadales</taxon>
        <taxon>Sphingomonadaceae</taxon>
        <taxon>Parasphingorhabdus</taxon>
    </lineage>
</organism>
<dbReference type="Gene3D" id="3.30.930.10">
    <property type="entry name" value="Bira Bifunctional Protein, Domain 2"/>
    <property type="match status" value="1"/>
</dbReference>
<dbReference type="PIRSF" id="PIRSF001549">
    <property type="entry name" value="His-tRNA_synth"/>
    <property type="match status" value="1"/>
</dbReference>
<accession>A0A1N6CMX1</accession>
<name>A0A1N6CMX1_9SPHN</name>
<evidence type="ECO:0000313" key="3">
    <source>
        <dbReference type="EMBL" id="SIN59846.1"/>
    </source>
</evidence>
<feature type="domain" description="Class II Histidinyl-tRNA synthetase (HisRS)-like catalytic core" evidence="2">
    <location>
        <begin position="11"/>
        <end position="307"/>
    </location>
</feature>